<name>A0A8S1EXL1_9PELO</name>
<sequence>MFVLLKTIIIFSQFPYLGVVGKEEKPAVKRASLKNIASILKTVIDHDEVKHSPFYKDDVLKIPVNEDDTNELLEHWAEQAFSGLIAALATKRLKLVEPYDQERYEKCASKSDDIQSHAKCFVELEFDTLKNRWLKRRRYFKKEEIQKRMRRKKEEEEEDQWIGSFLINSRKKREVKTRSSYELKSQNEKSRLGLIGKHLGNIVRIVKNKETIPKWQNVVERIKEEAFQLKQRKRARQFMSKRMKVFKDAPELRSDQKPKKRMKQLPGDLRKFEEFIQDDELREMFHDAASNMTDDERIAMIPVNIVREATKIGLKMAGVNSTDLDNKSLKLISPRFFSVVPEDEENTKNELDLLSPSLFALHDASGGEGVERNTSLSSLIGHAMSKSDSQQFIDVLIELTGVTEAVENAEEKVLRSMRQRDDVRGPDGQPLFFTKQNITKMYPDEVGKIELFEKLDKMFTAEQMRDMNRTGYTIMTKEQRNLFYGPKSEFRNPRLLSKVDNMTRAQINKEILQSIKDIGDEKIKFEVRKKDIVLTPLVLQSVINAPSVASQPLILSPAVLTPVIQSPAIYGVVVLSPWLFVPLILSPRILSPVILDPFLFVPIVLSPLALDPVVLSPGVFNPVILSPLLMDPFIPSPQVMTPIILSPFCMTPLIVTPLALSPLILSPFVLSPQVLSPQFVTAFILSPSALSPPVGSPGVLTTAVLSPSLL</sequence>
<dbReference type="EMBL" id="CADEPM010000004">
    <property type="protein sequence ID" value="CAB3404953.1"/>
    <property type="molecule type" value="Genomic_DNA"/>
</dbReference>
<keyword evidence="3" id="KW-1185">Reference proteome</keyword>
<evidence type="ECO:0000313" key="2">
    <source>
        <dbReference type="EMBL" id="CAB3404953.1"/>
    </source>
</evidence>
<proteinExistence type="predicted"/>
<dbReference type="AlphaFoldDB" id="A0A8S1EXL1"/>
<dbReference type="Proteomes" id="UP000494206">
    <property type="component" value="Unassembled WGS sequence"/>
</dbReference>
<accession>A0A8S1EXL1</accession>
<dbReference type="InterPro" id="IPR006954">
    <property type="entry name" value="Mlt-10-like"/>
</dbReference>
<feature type="signal peptide" evidence="1">
    <location>
        <begin position="1"/>
        <end position="21"/>
    </location>
</feature>
<evidence type="ECO:0000313" key="3">
    <source>
        <dbReference type="Proteomes" id="UP000494206"/>
    </source>
</evidence>
<dbReference type="PANTHER" id="PTHR21523:SF37">
    <property type="entry name" value="MLT-TEN (MLT-10) RELATED"/>
    <property type="match status" value="1"/>
</dbReference>
<keyword evidence="1" id="KW-0732">Signal</keyword>
<comment type="caution">
    <text evidence="2">The sequence shown here is derived from an EMBL/GenBank/DDBJ whole genome shotgun (WGS) entry which is preliminary data.</text>
</comment>
<organism evidence="2 3">
    <name type="scientific">Caenorhabditis bovis</name>
    <dbReference type="NCBI Taxonomy" id="2654633"/>
    <lineage>
        <taxon>Eukaryota</taxon>
        <taxon>Metazoa</taxon>
        <taxon>Ecdysozoa</taxon>
        <taxon>Nematoda</taxon>
        <taxon>Chromadorea</taxon>
        <taxon>Rhabditida</taxon>
        <taxon>Rhabditina</taxon>
        <taxon>Rhabditomorpha</taxon>
        <taxon>Rhabditoidea</taxon>
        <taxon>Rhabditidae</taxon>
        <taxon>Peloderinae</taxon>
        <taxon>Caenorhabditis</taxon>
    </lineage>
</organism>
<protein>
    <submittedName>
        <fullName evidence="2">Uncharacterized protein</fullName>
    </submittedName>
</protein>
<dbReference type="OrthoDB" id="5917548at2759"/>
<reference evidence="2 3" key="1">
    <citation type="submission" date="2020-04" db="EMBL/GenBank/DDBJ databases">
        <authorList>
            <person name="Laetsch R D."/>
            <person name="Stevens L."/>
            <person name="Kumar S."/>
            <person name="Blaxter L. M."/>
        </authorList>
    </citation>
    <scope>NUCLEOTIDE SEQUENCE [LARGE SCALE GENOMIC DNA]</scope>
</reference>
<evidence type="ECO:0000256" key="1">
    <source>
        <dbReference type="SAM" id="SignalP"/>
    </source>
</evidence>
<feature type="chain" id="PRO_5035862391" evidence="1">
    <location>
        <begin position="22"/>
        <end position="710"/>
    </location>
</feature>
<dbReference type="Pfam" id="PF04870">
    <property type="entry name" value="Moulting_cycle"/>
    <property type="match status" value="1"/>
</dbReference>
<dbReference type="PANTHER" id="PTHR21523">
    <property type="match status" value="1"/>
</dbReference>
<gene>
    <name evidence="2" type="ORF">CBOVIS_LOCUS7209</name>
</gene>